<keyword evidence="4" id="KW-0067">ATP-binding</keyword>
<evidence type="ECO:0000256" key="3">
    <source>
        <dbReference type="ARBA" id="ARBA00022741"/>
    </source>
</evidence>
<dbReference type="InterPro" id="IPR003812">
    <property type="entry name" value="Fido"/>
</dbReference>
<evidence type="ECO:0000313" key="11">
    <source>
        <dbReference type="EMBL" id="STZ74914.1"/>
    </source>
</evidence>
<keyword evidence="3" id="KW-0547">Nucleotide-binding</keyword>
<evidence type="ECO:0000256" key="2">
    <source>
        <dbReference type="ARBA" id="ARBA00022695"/>
    </source>
</evidence>
<dbReference type="PROSITE" id="PS51459">
    <property type="entry name" value="FIDO"/>
    <property type="match status" value="1"/>
</dbReference>
<evidence type="ECO:0000256" key="4">
    <source>
        <dbReference type="ARBA" id="ARBA00022840"/>
    </source>
</evidence>
<reference evidence="11 12" key="1">
    <citation type="submission" date="2018-06" db="EMBL/GenBank/DDBJ databases">
        <authorList>
            <consortium name="Pathogen Informatics"/>
            <person name="Doyle S."/>
        </authorList>
    </citation>
    <scope>NUCLEOTIDE SEQUENCE [LARGE SCALE GENOMIC DNA]</scope>
    <source>
        <strain evidence="11 12">NCTC7911</strain>
    </source>
</reference>
<dbReference type="GO" id="GO:0051302">
    <property type="term" value="P:regulation of cell division"/>
    <property type="evidence" value="ECO:0007669"/>
    <property type="project" value="TreeGrafter"/>
</dbReference>
<proteinExistence type="predicted"/>
<evidence type="ECO:0000256" key="5">
    <source>
        <dbReference type="ARBA" id="ARBA00034531"/>
    </source>
</evidence>
<dbReference type="EMBL" id="UGQC01000005">
    <property type="protein sequence ID" value="STZ74914.1"/>
    <property type="molecule type" value="Genomic_DNA"/>
</dbReference>
<feature type="domain" description="Fido" evidence="10">
    <location>
        <begin position="63"/>
        <end position="230"/>
    </location>
</feature>
<sequence length="323" mass="37246">MNSDEKPLISFDEISPEDYKEIIDFLREEPKDAYEQAIKLTLEYELTSYRKRTLELNPILGDYGFEHLAQIHSELFRDILGDAGQLRETLPHGDLHTKIDSNNPYLLGVFPQPDESLAIITQAQNRIMASNNLKDLADNKERFAREFAINYALFNMAHPFSEGNGRATRVLFNQLAKDAGYSFDYTRIDKDEWDRASLLSGNYIIFQDESQTSFRKGQTDPEPLIQLINESLSELKEEKELGQAEVSLAEQVKIKQEAYKRMVSEHFKDNPELLDKKLKEIDKSFHQANMTADLEKVGMPRNEIKPDIEVTIPETPNKDLDKK</sequence>
<dbReference type="InterPro" id="IPR036597">
    <property type="entry name" value="Fido-like_dom_sf"/>
</dbReference>
<keyword evidence="2 11" id="KW-0548">Nucleotidyltransferase</keyword>
<keyword evidence="12" id="KW-1185">Reference proteome</keyword>
<comment type="catalytic activity">
    <reaction evidence="7">
        <text>L-tyrosyl-[protein] + ATP = O-(5'-adenylyl)-L-tyrosyl-[protein] + diphosphate</text>
        <dbReference type="Rhea" id="RHEA:54288"/>
        <dbReference type="Rhea" id="RHEA-COMP:10136"/>
        <dbReference type="Rhea" id="RHEA-COMP:13846"/>
        <dbReference type="ChEBI" id="CHEBI:30616"/>
        <dbReference type="ChEBI" id="CHEBI:33019"/>
        <dbReference type="ChEBI" id="CHEBI:46858"/>
        <dbReference type="ChEBI" id="CHEBI:83624"/>
        <dbReference type="EC" id="2.7.7.108"/>
    </reaction>
</comment>
<evidence type="ECO:0000256" key="6">
    <source>
        <dbReference type="ARBA" id="ARBA00047939"/>
    </source>
</evidence>
<evidence type="ECO:0000259" key="10">
    <source>
        <dbReference type="PROSITE" id="PS51459"/>
    </source>
</evidence>
<dbReference type="Pfam" id="PF02661">
    <property type="entry name" value="Fic"/>
    <property type="match status" value="1"/>
</dbReference>
<evidence type="ECO:0000256" key="9">
    <source>
        <dbReference type="SAM" id="MobiDB-lite"/>
    </source>
</evidence>
<accession>A0A378UC00</accession>
<dbReference type="Proteomes" id="UP000254107">
    <property type="component" value="Unassembled WGS sequence"/>
</dbReference>
<organism evidence="11 12">
    <name type="scientific">Moraxella lacunata</name>
    <dbReference type="NCBI Taxonomy" id="477"/>
    <lineage>
        <taxon>Bacteria</taxon>
        <taxon>Pseudomonadati</taxon>
        <taxon>Pseudomonadota</taxon>
        <taxon>Gammaproteobacteria</taxon>
        <taxon>Moraxellales</taxon>
        <taxon>Moraxellaceae</taxon>
        <taxon>Moraxella</taxon>
    </lineage>
</organism>
<name>A0A378UC00_MORLA</name>
<comment type="catalytic activity">
    <reaction evidence="6">
        <text>L-threonyl-[protein] + ATP = 3-O-(5'-adenylyl)-L-threonyl-[protein] + diphosphate</text>
        <dbReference type="Rhea" id="RHEA:54292"/>
        <dbReference type="Rhea" id="RHEA-COMP:11060"/>
        <dbReference type="Rhea" id="RHEA-COMP:13847"/>
        <dbReference type="ChEBI" id="CHEBI:30013"/>
        <dbReference type="ChEBI" id="CHEBI:30616"/>
        <dbReference type="ChEBI" id="CHEBI:33019"/>
        <dbReference type="ChEBI" id="CHEBI:138113"/>
        <dbReference type="EC" id="2.7.7.108"/>
    </reaction>
</comment>
<evidence type="ECO:0000256" key="7">
    <source>
        <dbReference type="ARBA" id="ARBA00048696"/>
    </source>
</evidence>
<feature type="coiled-coil region" evidence="8">
    <location>
        <begin position="225"/>
        <end position="252"/>
    </location>
</feature>
<dbReference type="EC" id="2.7.7.108" evidence="5"/>
<feature type="region of interest" description="Disordered" evidence="9">
    <location>
        <begin position="292"/>
        <end position="323"/>
    </location>
</feature>
<dbReference type="AlphaFoldDB" id="A0A378UC00"/>
<keyword evidence="8" id="KW-0175">Coiled coil</keyword>
<evidence type="ECO:0000256" key="8">
    <source>
        <dbReference type="SAM" id="Coils"/>
    </source>
</evidence>
<dbReference type="SUPFAM" id="SSF140931">
    <property type="entry name" value="Fic-like"/>
    <property type="match status" value="1"/>
</dbReference>
<dbReference type="GO" id="GO:0005524">
    <property type="term" value="F:ATP binding"/>
    <property type="evidence" value="ECO:0007669"/>
    <property type="project" value="UniProtKB-KW"/>
</dbReference>
<protein>
    <recommendedName>
        <fullName evidence="5">protein adenylyltransferase</fullName>
        <ecNumber evidence="5">2.7.7.108</ecNumber>
    </recommendedName>
</protein>
<evidence type="ECO:0000256" key="1">
    <source>
        <dbReference type="ARBA" id="ARBA00022679"/>
    </source>
</evidence>
<keyword evidence="1 11" id="KW-0808">Transferase</keyword>
<feature type="compositionally biased region" description="Basic and acidic residues" evidence="9">
    <location>
        <begin position="293"/>
        <end position="308"/>
    </location>
</feature>
<evidence type="ECO:0000313" key="12">
    <source>
        <dbReference type="Proteomes" id="UP000254107"/>
    </source>
</evidence>
<dbReference type="Gene3D" id="1.10.3290.10">
    <property type="entry name" value="Fido-like domain"/>
    <property type="match status" value="1"/>
</dbReference>
<dbReference type="GeneID" id="302271553"/>
<dbReference type="GO" id="GO:0070733">
    <property type="term" value="F:AMPylase activity"/>
    <property type="evidence" value="ECO:0007669"/>
    <property type="project" value="UniProtKB-EC"/>
</dbReference>
<dbReference type="RefSeq" id="WP_115248466.1">
    <property type="nucleotide sequence ID" value="NZ_UGQC01000005.1"/>
</dbReference>
<dbReference type="PANTHER" id="PTHR39560">
    <property type="entry name" value="PROTEIN ADENYLYLTRANSFERASE FIC-RELATED"/>
    <property type="match status" value="1"/>
</dbReference>
<gene>
    <name evidence="11" type="primary">fic_2</name>
    <name evidence="11" type="ORF">NCTC7911_03095</name>
</gene>
<dbReference type="PANTHER" id="PTHR39560:SF1">
    <property type="entry name" value="PROTEIN ADENYLYLTRANSFERASE FIC-RELATED"/>
    <property type="match status" value="1"/>
</dbReference>